<dbReference type="EMBL" id="JAWDGP010001087">
    <property type="protein sequence ID" value="KAK3794951.1"/>
    <property type="molecule type" value="Genomic_DNA"/>
</dbReference>
<evidence type="ECO:0000313" key="2">
    <source>
        <dbReference type="EMBL" id="KAK3794951.1"/>
    </source>
</evidence>
<organism evidence="2 3">
    <name type="scientific">Elysia crispata</name>
    <name type="common">lettuce slug</name>
    <dbReference type="NCBI Taxonomy" id="231223"/>
    <lineage>
        <taxon>Eukaryota</taxon>
        <taxon>Metazoa</taxon>
        <taxon>Spiralia</taxon>
        <taxon>Lophotrochozoa</taxon>
        <taxon>Mollusca</taxon>
        <taxon>Gastropoda</taxon>
        <taxon>Heterobranchia</taxon>
        <taxon>Euthyneura</taxon>
        <taxon>Panpulmonata</taxon>
        <taxon>Sacoglossa</taxon>
        <taxon>Placobranchoidea</taxon>
        <taxon>Plakobranchidae</taxon>
        <taxon>Elysia</taxon>
    </lineage>
</organism>
<dbReference type="Proteomes" id="UP001283361">
    <property type="component" value="Unassembled WGS sequence"/>
</dbReference>
<gene>
    <name evidence="2" type="ORF">RRG08_001097</name>
</gene>
<keyword evidence="3" id="KW-1185">Reference proteome</keyword>
<evidence type="ECO:0000256" key="1">
    <source>
        <dbReference type="SAM" id="MobiDB-lite"/>
    </source>
</evidence>
<comment type="caution">
    <text evidence="2">The sequence shown here is derived from an EMBL/GenBank/DDBJ whole genome shotgun (WGS) entry which is preliminary data.</text>
</comment>
<sequence>MEVMMTQILSAVDGGGSDEHDEDDDALGYYRNLNKCSGGCSSRLCMSEKREDMMGRQNARPNKQFREDFTSKEEERGRVGHDQDNLILVIVAPTGQGKDNSGHTCFTAGLHTKEQKSVEDKDEERPEN</sequence>
<accession>A0AAE1AXA9</accession>
<feature type="region of interest" description="Disordered" evidence="1">
    <location>
        <begin position="98"/>
        <end position="128"/>
    </location>
</feature>
<reference evidence="2" key="1">
    <citation type="journal article" date="2023" name="G3 (Bethesda)">
        <title>A reference genome for the long-term kleptoplast-retaining sea slug Elysia crispata morphotype clarki.</title>
        <authorList>
            <person name="Eastman K.E."/>
            <person name="Pendleton A.L."/>
            <person name="Shaikh M.A."/>
            <person name="Suttiyut T."/>
            <person name="Ogas R."/>
            <person name="Tomko P."/>
            <person name="Gavelis G."/>
            <person name="Widhalm J.R."/>
            <person name="Wisecaver J.H."/>
        </authorList>
    </citation>
    <scope>NUCLEOTIDE SEQUENCE</scope>
    <source>
        <strain evidence="2">ECLA1</strain>
    </source>
</reference>
<dbReference type="AlphaFoldDB" id="A0AAE1AXA9"/>
<evidence type="ECO:0000313" key="3">
    <source>
        <dbReference type="Proteomes" id="UP001283361"/>
    </source>
</evidence>
<protein>
    <submittedName>
        <fullName evidence="2">Uncharacterized protein</fullName>
    </submittedName>
</protein>
<feature type="compositionally biased region" description="Basic and acidic residues" evidence="1">
    <location>
        <begin position="64"/>
        <end position="80"/>
    </location>
</feature>
<feature type="compositionally biased region" description="Basic and acidic residues" evidence="1">
    <location>
        <begin position="111"/>
        <end position="128"/>
    </location>
</feature>
<name>A0AAE1AXA9_9GAST</name>
<proteinExistence type="predicted"/>
<feature type="region of interest" description="Disordered" evidence="1">
    <location>
        <begin position="52"/>
        <end position="80"/>
    </location>
</feature>